<dbReference type="AlphaFoldDB" id="A0A9N8JN77"/>
<proteinExistence type="predicted"/>
<dbReference type="EMBL" id="CAIJEO010000004">
    <property type="protein sequence ID" value="CAD0091439.1"/>
    <property type="molecule type" value="Genomic_DNA"/>
</dbReference>
<evidence type="ECO:0000313" key="2">
    <source>
        <dbReference type="EMBL" id="CAD0091439.1"/>
    </source>
</evidence>
<protein>
    <submittedName>
        <fullName evidence="2">Uncharacterized protein</fullName>
    </submittedName>
</protein>
<feature type="compositionally biased region" description="Basic and acidic residues" evidence="1">
    <location>
        <begin position="220"/>
        <end position="250"/>
    </location>
</feature>
<comment type="caution">
    <text evidence="2">The sequence shown here is derived from an EMBL/GenBank/DDBJ whole genome shotgun (WGS) entry which is preliminary data.</text>
</comment>
<evidence type="ECO:0000256" key="1">
    <source>
        <dbReference type="SAM" id="MobiDB-lite"/>
    </source>
</evidence>
<evidence type="ECO:0000313" key="3">
    <source>
        <dbReference type="Proteomes" id="UP000714618"/>
    </source>
</evidence>
<accession>A0A9N8JN77</accession>
<feature type="compositionally biased region" description="Polar residues" evidence="1">
    <location>
        <begin position="265"/>
        <end position="281"/>
    </location>
</feature>
<organism evidence="2 3">
    <name type="scientific">Aureobasidium mustum</name>
    <dbReference type="NCBI Taxonomy" id="2773714"/>
    <lineage>
        <taxon>Eukaryota</taxon>
        <taxon>Fungi</taxon>
        <taxon>Dikarya</taxon>
        <taxon>Ascomycota</taxon>
        <taxon>Pezizomycotina</taxon>
        <taxon>Dothideomycetes</taxon>
        <taxon>Dothideomycetidae</taxon>
        <taxon>Dothideales</taxon>
        <taxon>Saccotheciaceae</taxon>
        <taxon>Aureobasidium</taxon>
    </lineage>
</organism>
<feature type="compositionally biased region" description="Basic and acidic residues" evidence="1">
    <location>
        <begin position="174"/>
        <end position="186"/>
    </location>
</feature>
<name>A0A9N8JN77_9PEZI</name>
<feature type="region of interest" description="Disordered" evidence="1">
    <location>
        <begin position="159"/>
        <end position="281"/>
    </location>
</feature>
<dbReference type="Proteomes" id="UP000714618">
    <property type="component" value="Unassembled WGS sequence"/>
</dbReference>
<dbReference type="OrthoDB" id="3870796at2759"/>
<feature type="region of interest" description="Disordered" evidence="1">
    <location>
        <begin position="1"/>
        <end position="22"/>
    </location>
</feature>
<feature type="region of interest" description="Disordered" evidence="1">
    <location>
        <begin position="76"/>
        <end position="100"/>
    </location>
</feature>
<keyword evidence="3" id="KW-1185">Reference proteome</keyword>
<sequence length="281" mass="30339">MSETLPHSVSIAAGPSSKLSDNGGVVLQTAVLTTEDVVQQQTTKPTTTDYGEPSATSCLSLGPRKLTRRFTKFIRSKRHKTRGGPPPEYPIQSSDRDSNELVRISEPELRGRRTTARLPLGVNRLPLLYDDGQGSWTGEFGYIYSGGMDFTRSRLSLSFGGNAGPAPPPSSGAKDFDQRVDSRTVEGFEDASNGVVEQEPRNTSNLGEAGVESDAAQDQHLLEDDGAHDNTEDQHMLSEAREVELPEDRCGSCYENEDECGDTGCSRQSAESCCSSVGDNS</sequence>
<reference evidence="2" key="1">
    <citation type="submission" date="2020-06" db="EMBL/GenBank/DDBJ databases">
        <authorList>
            <person name="Onetto C."/>
        </authorList>
    </citation>
    <scope>NUCLEOTIDE SEQUENCE</scope>
</reference>
<gene>
    <name evidence="2" type="ORF">AWRI4233_LOCUS3311</name>
</gene>